<reference evidence="1 2" key="1">
    <citation type="journal article" date="2017" name="ISME J.">
        <title>Energy and carbon metabolisms in a deep terrestrial subsurface fluid microbial community.</title>
        <authorList>
            <person name="Momper L."/>
            <person name="Jungbluth S.P."/>
            <person name="Lee M.D."/>
            <person name="Amend J.P."/>
        </authorList>
    </citation>
    <scope>NUCLEOTIDE SEQUENCE [LARGE SCALE GENOMIC DNA]</scope>
    <source>
        <strain evidence="1">SURF_46</strain>
    </source>
</reference>
<dbReference type="EMBL" id="QZJF01000008">
    <property type="protein sequence ID" value="RJR27629.1"/>
    <property type="molecule type" value="Genomic_DNA"/>
</dbReference>
<accession>A0A3A4ZEM4</accession>
<sequence length="124" mass="14260">MSTGGTLQNMSNYDSREAHSCLEPVAGNCEVFFCYKATSRVSRFETDGRPSGMSKTRPVQPPLRSFLSERRIEMRFTLMKAEFKKRVGICWKEIISSDDWVDIEDILNSEISESCRTALHRKEN</sequence>
<comment type="caution">
    <text evidence="1">The sequence shown here is derived from an EMBL/GenBank/DDBJ whole genome shotgun (WGS) entry which is preliminary data.</text>
</comment>
<organism evidence="1 2">
    <name type="scientific">candidate division WWE3 bacterium</name>
    <dbReference type="NCBI Taxonomy" id="2053526"/>
    <lineage>
        <taxon>Bacteria</taxon>
        <taxon>Katanobacteria</taxon>
    </lineage>
</organism>
<gene>
    <name evidence="1" type="ORF">C4561_01630</name>
</gene>
<evidence type="ECO:0000313" key="2">
    <source>
        <dbReference type="Proteomes" id="UP000265540"/>
    </source>
</evidence>
<dbReference type="AlphaFoldDB" id="A0A3A4ZEM4"/>
<name>A0A3A4ZEM4_UNCKA</name>
<evidence type="ECO:0000313" key="1">
    <source>
        <dbReference type="EMBL" id="RJR27629.1"/>
    </source>
</evidence>
<dbReference type="Proteomes" id="UP000265540">
    <property type="component" value="Unassembled WGS sequence"/>
</dbReference>
<protein>
    <submittedName>
        <fullName evidence="1">Uncharacterized protein</fullName>
    </submittedName>
</protein>
<proteinExistence type="predicted"/>